<evidence type="ECO:0000259" key="2">
    <source>
        <dbReference type="Pfam" id="PF01179"/>
    </source>
</evidence>
<feature type="domain" description="Copper amine oxidase catalytic" evidence="2">
    <location>
        <begin position="11"/>
        <end position="114"/>
    </location>
</feature>
<proteinExistence type="inferred from homology"/>
<dbReference type="InterPro" id="IPR015798">
    <property type="entry name" value="Cu_amine_oxidase_C"/>
</dbReference>
<keyword evidence="1" id="KW-0801">TPQ</keyword>
<dbReference type="PANTHER" id="PTHR10638:SF20">
    <property type="entry name" value="AMINE OXIDASE"/>
    <property type="match status" value="1"/>
</dbReference>
<dbReference type="GO" id="GO:0008131">
    <property type="term" value="F:primary methylamine oxidase activity"/>
    <property type="evidence" value="ECO:0007669"/>
    <property type="project" value="InterPro"/>
</dbReference>
<dbReference type="SUPFAM" id="SSF49998">
    <property type="entry name" value="Amine oxidase catalytic domain"/>
    <property type="match status" value="1"/>
</dbReference>
<dbReference type="GO" id="GO:0048038">
    <property type="term" value="F:quinone binding"/>
    <property type="evidence" value="ECO:0007669"/>
    <property type="project" value="InterPro"/>
</dbReference>
<gene>
    <name evidence="3" type="ORF">CKM354_000604400</name>
</gene>
<comment type="similarity">
    <text evidence="1">Belongs to the copper/topaquinone oxidase family.</text>
</comment>
<dbReference type="GO" id="GO:0005886">
    <property type="term" value="C:plasma membrane"/>
    <property type="evidence" value="ECO:0007669"/>
    <property type="project" value="TreeGrafter"/>
</dbReference>
<dbReference type="RefSeq" id="XP_044657276.1">
    <property type="nucleotide sequence ID" value="XM_044801341.1"/>
</dbReference>
<keyword evidence="1" id="KW-0560">Oxidoreductase</keyword>
<comment type="cofactor">
    <cofactor evidence="1">
        <name>Cu cation</name>
        <dbReference type="ChEBI" id="CHEBI:23378"/>
    </cofactor>
    <text evidence="1">Contains 1 topaquinone per subunit.</text>
</comment>
<reference evidence="3 4" key="1">
    <citation type="submission" date="2021-01" db="EMBL/GenBank/DDBJ databases">
        <title>Cercospora kikuchii MAFF 305040 whole genome shotgun sequence.</title>
        <authorList>
            <person name="Kashiwa T."/>
            <person name="Suzuki T."/>
        </authorList>
    </citation>
    <scope>NUCLEOTIDE SEQUENCE [LARGE SCALE GENOMIC DNA]</scope>
    <source>
        <strain evidence="3 4">MAFF 305040</strain>
    </source>
</reference>
<dbReference type="GO" id="GO:0005507">
    <property type="term" value="F:copper ion binding"/>
    <property type="evidence" value="ECO:0007669"/>
    <property type="project" value="InterPro"/>
</dbReference>
<dbReference type="InterPro" id="IPR036460">
    <property type="entry name" value="Cu_amine_oxidase_C_sf"/>
</dbReference>
<dbReference type="PANTHER" id="PTHR10638">
    <property type="entry name" value="COPPER AMINE OXIDASE"/>
    <property type="match status" value="1"/>
</dbReference>
<comment type="caution">
    <text evidence="3">The sequence shown here is derived from an EMBL/GenBank/DDBJ whole genome shotgun (WGS) entry which is preliminary data.</text>
</comment>
<keyword evidence="1" id="KW-0479">Metal-binding</keyword>
<dbReference type="EC" id="1.4.3.-" evidence="1"/>
<dbReference type="EMBL" id="BOLY01000003">
    <property type="protein sequence ID" value="GIZ42789.1"/>
    <property type="molecule type" value="Genomic_DNA"/>
</dbReference>
<dbReference type="Pfam" id="PF01179">
    <property type="entry name" value="Cu_amine_oxid"/>
    <property type="match status" value="1"/>
</dbReference>
<dbReference type="GeneID" id="68291619"/>
<comment type="PTM">
    <text evidence="1">Topaquinone (TPQ) is generated by copper-dependent autoxidation of a specific tyrosyl residue.</text>
</comment>
<evidence type="ECO:0000256" key="1">
    <source>
        <dbReference type="RuleBase" id="RU000672"/>
    </source>
</evidence>
<dbReference type="OrthoDB" id="3341590at2759"/>
<dbReference type="AlphaFoldDB" id="A0A9P3CEG6"/>
<protein>
    <recommendedName>
        <fullName evidence="1">Amine oxidase</fullName>
        <ecNumber evidence="1">1.4.3.-</ecNumber>
    </recommendedName>
</protein>
<dbReference type="Gene3D" id="2.70.98.20">
    <property type="entry name" value="Copper amine oxidase, catalytic domain"/>
    <property type="match status" value="1"/>
</dbReference>
<evidence type="ECO:0000313" key="4">
    <source>
        <dbReference type="Proteomes" id="UP000825890"/>
    </source>
</evidence>
<accession>A0A9P3CEG6</accession>
<sequence>MHDAQVYMADHLTVLNSSVLANAARWAEHDMHVTKHHDYQPRSAHPYNNQDIHNPPIDFATFIDGESLEQVDLFLWVNLGMHHVPTTGDLPNAVTTNGHSSIRLTPHNLFLLDQSVHSSSRVRIDYEKYHVTEINLFGQQARNPCTAIVDPDQAQLLQYCGIFGAHP</sequence>
<keyword evidence="4" id="KW-1185">Reference proteome</keyword>
<dbReference type="InterPro" id="IPR000269">
    <property type="entry name" value="Cu_amine_oxidase"/>
</dbReference>
<keyword evidence="1" id="KW-0186">Copper</keyword>
<dbReference type="GO" id="GO:0009308">
    <property type="term" value="P:amine metabolic process"/>
    <property type="evidence" value="ECO:0007669"/>
    <property type="project" value="UniProtKB-UniRule"/>
</dbReference>
<dbReference type="Proteomes" id="UP000825890">
    <property type="component" value="Unassembled WGS sequence"/>
</dbReference>
<organism evidence="3 4">
    <name type="scientific">Cercospora kikuchii</name>
    <dbReference type="NCBI Taxonomy" id="84275"/>
    <lineage>
        <taxon>Eukaryota</taxon>
        <taxon>Fungi</taxon>
        <taxon>Dikarya</taxon>
        <taxon>Ascomycota</taxon>
        <taxon>Pezizomycotina</taxon>
        <taxon>Dothideomycetes</taxon>
        <taxon>Dothideomycetidae</taxon>
        <taxon>Mycosphaerellales</taxon>
        <taxon>Mycosphaerellaceae</taxon>
        <taxon>Cercospora</taxon>
    </lineage>
</organism>
<name>A0A9P3CEG6_9PEZI</name>
<evidence type="ECO:0000313" key="3">
    <source>
        <dbReference type="EMBL" id="GIZ42789.1"/>
    </source>
</evidence>